<dbReference type="SUPFAM" id="SSF48508">
    <property type="entry name" value="Nuclear receptor ligand-binding domain"/>
    <property type="match status" value="1"/>
</dbReference>
<evidence type="ECO:0000313" key="5">
    <source>
        <dbReference type="WBParaSite" id="scf7180000421587.g7282"/>
    </source>
</evidence>
<organism evidence="4 5">
    <name type="scientific">Meloidogyne floridensis</name>
    <dbReference type="NCBI Taxonomy" id="298350"/>
    <lineage>
        <taxon>Eukaryota</taxon>
        <taxon>Metazoa</taxon>
        <taxon>Ecdysozoa</taxon>
        <taxon>Nematoda</taxon>
        <taxon>Chromadorea</taxon>
        <taxon>Rhabditida</taxon>
        <taxon>Tylenchina</taxon>
        <taxon>Tylenchomorpha</taxon>
        <taxon>Tylenchoidea</taxon>
        <taxon>Meloidogynidae</taxon>
        <taxon>Meloidogyninae</taxon>
        <taxon>Meloidogyne</taxon>
    </lineage>
</organism>
<proteinExistence type="predicted"/>
<dbReference type="Proteomes" id="UP000887560">
    <property type="component" value="Unplaced"/>
</dbReference>
<dbReference type="InterPro" id="IPR035500">
    <property type="entry name" value="NHR-like_dom_sf"/>
</dbReference>
<keyword evidence="3" id="KW-0675">Receptor</keyword>
<sequence length="99" mass="11832">MIPFRKLEISMREFAYALDLSHEVRENIGNERTKYLTVLFQIIVERHNTSFGVQKYGNMLMMSQSIQNIIDQNDENMHVMEVFGHFWRINGFVKELCMK</sequence>
<keyword evidence="4" id="KW-1185">Reference proteome</keyword>
<dbReference type="Gene3D" id="1.10.565.10">
    <property type="entry name" value="Retinoid X Receptor"/>
    <property type="match status" value="1"/>
</dbReference>
<dbReference type="WBParaSite" id="scf7180000421587.g7282">
    <property type="protein sequence ID" value="scf7180000421587.g7282"/>
    <property type="gene ID" value="scf7180000421587.g7282"/>
</dbReference>
<protein>
    <submittedName>
        <fullName evidence="5">NR LBD domain-containing protein</fullName>
    </submittedName>
</protein>
<evidence type="ECO:0000313" key="4">
    <source>
        <dbReference type="Proteomes" id="UP000887560"/>
    </source>
</evidence>
<reference evidence="5" key="1">
    <citation type="submission" date="2022-11" db="UniProtKB">
        <authorList>
            <consortium name="WormBaseParasite"/>
        </authorList>
    </citation>
    <scope>IDENTIFICATION</scope>
</reference>
<dbReference type="AlphaFoldDB" id="A0A915P038"/>
<keyword evidence="2" id="KW-0804">Transcription</keyword>
<keyword evidence="1" id="KW-0805">Transcription regulation</keyword>
<name>A0A915P038_9BILA</name>
<evidence type="ECO:0000256" key="2">
    <source>
        <dbReference type="ARBA" id="ARBA00023163"/>
    </source>
</evidence>
<accession>A0A915P038</accession>
<evidence type="ECO:0000256" key="3">
    <source>
        <dbReference type="ARBA" id="ARBA00023170"/>
    </source>
</evidence>
<evidence type="ECO:0000256" key="1">
    <source>
        <dbReference type="ARBA" id="ARBA00023015"/>
    </source>
</evidence>